<evidence type="ECO:0000256" key="1">
    <source>
        <dbReference type="ARBA" id="ARBA00001946"/>
    </source>
</evidence>
<proteinExistence type="predicted"/>
<dbReference type="Pfam" id="PF00293">
    <property type="entry name" value="NUDIX"/>
    <property type="match status" value="1"/>
</dbReference>
<dbReference type="InterPro" id="IPR020476">
    <property type="entry name" value="Nudix_hydrolase"/>
</dbReference>
<dbReference type="PANTHER" id="PTHR43222:SF2">
    <property type="entry name" value="NUDIX HYDROLASE 23, CHLOROPLASTIC"/>
    <property type="match status" value="1"/>
</dbReference>
<dbReference type="PRINTS" id="PR00502">
    <property type="entry name" value="NUDIXFAMILY"/>
</dbReference>
<keyword evidence="3" id="KW-0460">Magnesium</keyword>
<dbReference type="InterPro" id="IPR015797">
    <property type="entry name" value="NUDIX_hydrolase-like_dom_sf"/>
</dbReference>
<comment type="caution">
    <text evidence="6">The sequence shown here is derived from an EMBL/GenBank/DDBJ whole genome shotgun (WGS) entry which is preliminary data.</text>
</comment>
<gene>
    <name evidence="6" type="ORF">HCN56_24290</name>
</gene>
<dbReference type="GO" id="GO:0016787">
    <property type="term" value="F:hydrolase activity"/>
    <property type="evidence" value="ECO:0007669"/>
    <property type="project" value="UniProtKB-KW"/>
</dbReference>
<sequence>MAAEPAGTTGHAPSPQPRTDPADAPRAAPAVPAPRPAGAAVAAAPGAEPGGCCPEDARCGAAVPGEPLSTGPLGMRLLAFTRVAEAHPPSDHELTYAIVAARHEGRLLLVRERTRGCWELPGGGIDPGETARVAAARELWEEADQRVAPSALRFEGFARTALPDHLTRYGALFSAEITDPAPFTPNEEISGITWWDGGDAPAGGPLQTVDLYLAELTGR</sequence>
<dbReference type="InterPro" id="IPR000086">
    <property type="entry name" value="NUDIX_hydrolase_dom"/>
</dbReference>
<protein>
    <submittedName>
        <fullName evidence="6">NUDIX hydrolase</fullName>
    </submittedName>
</protein>
<evidence type="ECO:0000256" key="2">
    <source>
        <dbReference type="ARBA" id="ARBA00022801"/>
    </source>
</evidence>
<evidence type="ECO:0000259" key="5">
    <source>
        <dbReference type="PROSITE" id="PS51462"/>
    </source>
</evidence>
<keyword evidence="7" id="KW-1185">Reference proteome</keyword>
<evidence type="ECO:0000256" key="4">
    <source>
        <dbReference type="SAM" id="MobiDB-lite"/>
    </source>
</evidence>
<reference evidence="6 7" key="1">
    <citation type="submission" date="2020-03" db="EMBL/GenBank/DDBJ databases">
        <title>Draft genome of Streptomyces sp. ventii, isolated from the Axial Seamount in the Pacific Ocean, and resequencing of the two type strains Streptomyces lonarensis strain NCL 716 and Streptomyces bohaiensis strain 11A07.</title>
        <authorList>
            <person name="Loughran R.M."/>
            <person name="Pfannmuller K.M."/>
            <person name="Wasson B.J."/>
            <person name="Deadmond M.C."/>
            <person name="Paddock B.E."/>
            <person name="Koyack M.J."/>
            <person name="Gallegos D.A."/>
            <person name="Mitchell E.A."/>
            <person name="Ushijima B."/>
            <person name="Saw J.H."/>
            <person name="Mcphail K.L."/>
            <person name="Videau P."/>
        </authorList>
    </citation>
    <scope>NUCLEOTIDE SEQUENCE [LARGE SCALE GENOMIC DNA]</scope>
    <source>
        <strain evidence="6 7">NCL716</strain>
    </source>
</reference>
<dbReference type="Gene3D" id="3.90.79.10">
    <property type="entry name" value="Nucleoside Triphosphate Pyrophosphohydrolase"/>
    <property type="match status" value="1"/>
</dbReference>
<accession>A0A7X6D5N0</accession>
<dbReference type="PROSITE" id="PS51462">
    <property type="entry name" value="NUDIX"/>
    <property type="match status" value="1"/>
</dbReference>
<dbReference type="PANTHER" id="PTHR43222">
    <property type="entry name" value="NUDIX HYDROLASE 23"/>
    <property type="match status" value="1"/>
</dbReference>
<dbReference type="RefSeq" id="WP_167974610.1">
    <property type="nucleotide sequence ID" value="NZ_JAAVJD010000353.1"/>
</dbReference>
<feature type="domain" description="Nudix hydrolase" evidence="5">
    <location>
        <begin position="90"/>
        <end position="219"/>
    </location>
</feature>
<evidence type="ECO:0000313" key="7">
    <source>
        <dbReference type="Proteomes" id="UP000578686"/>
    </source>
</evidence>
<name>A0A7X6D5N0_9ACTN</name>
<dbReference type="Proteomes" id="UP000578686">
    <property type="component" value="Unassembled WGS sequence"/>
</dbReference>
<comment type="cofactor">
    <cofactor evidence="1">
        <name>Mg(2+)</name>
        <dbReference type="ChEBI" id="CHEBI:18420"/>
    </cofactor>
</comment>
<dbReference type="AlphaFoldDB" id="A0A7X6D5N0"/>
<dbReference type="EMBL" id="JAAVJD010000353">
    <property type="protein sequence ID" value="NJQ08607.1"/>
    <property type="molecule type" value="Genomic_DNA"/>
</dbReference>
<feature type="region of interest" description="Disordered" evidence="4">
    <location>
        <begin position="1"/>
        <end position="48"/>
    </location>
</feature>
<feature type="compositionally biased region" description="Low complexity" evidence="4">
    <location>
        <begin position="22"/>
        <end position="48"/>
    </location>
</feature>
<evidence type="ECO:0000256" key="3">
    <source>
        <dbReference type="ARBA" id="ARBA00022842"/>
    </source>
</evidence>
<dbReference type="SUPFAM" id="SSF55811">
    <property type="entry name" value="Nudix"/>
    <property type="match status" value="1"/>
</dbReference>
<organism evidence="6 7">
    <name type="scientific">Streptomyces lonarensis</name>
    <dbReference type="NCBI Taxonomy" id="700599"/>
    <lineage>
        <taxon>Bacteria</taxon>
        <taxon>Bacillati</taxon>
        <taxon>Actinomycetota</taxon>
        <taxon>Actinomycetes</taxon>
        <taxon>Kitasatosporales</taxon>
        <taxon>Streptomycetaceae</taxon>
        <taxon>Streptomyces</taxon>
    </lineage>
</organism>
<keyword evidence="2 6" id="KW-0378">Hydrolase</keyword>
<evidence type="ECO:0000313" key="6">
    <source>
        <dbReference type="EMBL" id="NJQ08607.1"/>
    </source>
</evidence>